<keyword evidence="2" id="KW-1185">Reference proteome</keyword>
<evidence type="ECO:0000313" key="1">
    <source>
        <dbReference type="EMBL" id="MBB3811100.1"/>
    </source>
</evidence>
<dbReference type="Proteomes" id="UP000537592">
    <property type="component" value="Unassembled WGS sequence"/>
</dbReference>
<dbReference type="RefSeq" id="WP_183754556.1">
    <property type="nucleotide sequence ID" value="NZ_JACICC010000011.1"/>
</dbReference>
<proteinExistence type="predicted"/>
<accession>A0A7W6EIH7</accession>
<name>A0A7W6EIH7_9HYPH</name>
<dbReference type="AlphaFoldDB" id="A0A7W6EIH7"/>
<organism evidence="1 2">
    <name type="scientific">Pseudochelatococcus contaminans</name>
    <dbReference type="NCBI Taxonomy" id="1538103"/>
    <lineage>
        <taxon>Bacteria</taxon>
        <taxon>Pseudomonadati</taxon>
        <taxon>Pseudomonadota</taxon>
        <taxon>Alphaproteobacteria</taxon>
        <taxon>Hyphomicrobiales</taxon>
        <taxon>Chelatococcaceae</taxon>
        <taxon>Pseudochelatococcus</taxon>
    </lineage>
</organism>
<gene>
    <name evidence="1" type="ORF">FHS81_003212</name>
</gene>
<sequence>MMADPSTLGRSAVDALHASPGAQYLNRAHARTFSLNILEMNALELREAVIRAHDAELSLDLFFEKNREASQQAHREISRHLHNFLAAAKTLVDHTRALVAEHYDGTPLQTAYQDRLNAGPGREPVVAFIHDLRNYMLHRGPPGTSMFVRFDRNDPDTDATIKTGIHLELTSLAAWPKLSARARQFIADKGDKLDFRQFVDDYLTHVRALHAWLDQELETLHREDLIETARLEAELEQRGRGMAPPSLPNPETASVERFQWSPEHARAIDEAAIKLVSKIRALRFAARPSPSFPSQRHAAATITPDDLVDTPVFTGQDADGMRVVAFIHTDTTPYGLAEDDFSGVATLADLVRETPWAAQSLGQSFIQQTFIIWARSAFSGSDAESYSDALSAAARNTVRTCRVLAPVAYLEVQSAFQLGPVAIEPLGIQLIEDFRSRGGEPSPEQAADVDALLLQMERDFVGHAAIAIELIAEPHFAQEKALLIAQDCVALLRVFCPESIVAALLCPMALMGAEIMPSSKLIVLSENEASLTDSLLVKDIVHWRLSDAARERIMEQGLALAGRLIAIEGLTPFALDVRASLIRFSQGLTSPDPLVRLTQSFAALEAILLRHSVEPREPSVARRMELLFQSPPGEPGGVGETVMRGYALLKSPKVGPLTSSETDLLGALAAYAQPALLTALRNIERFPTRSTFLDALDEPRA</sequence>
<comment type="caution">
    <text evidence="1">The sequence shown here is derived from an EMBL/GenBank/DDBJ whole genome shotgun (WGS) entry which is preliminary data.</text>
</comment>
<dbReference type="EMBL" id="JACICC010000011">
    <property type="protein sequence ID" value="MBB3811100.1"/>
    <property type="molecule type" value="Genomic_DNA"/>
</dbReference>
<reference evidence="1 2" key="1">
    <citation type="submission" date="2020-08" db="EMBL/GenBank/DDBJ databases">
        <title>Genomic Encyclopedia of Type Strains, Phase IV (KMG-IV): sequencing the most valuable type-strain genomes for metagenomic binning, comparative biology and taxonomic classification.</title>
        <authorList>
            <person name="Goeker M."/>
        </authorList>
    </citation>
    <scope>NUCLEOTIDE SEQUENCE [LARGE SCALE GENOMIC DNA]</scope>
    <source>
        <strain evidence="1 2">DSM 28760</strain>
    </source>
</reference>
<protein>
    <submittedName>
        <fullName evidence="1">Uncharacterized protein</fullName>
    </submittedName>
</protein>
<evidence type="ECO:0000313" key="2">
    <source>
        <dbReference type="Proteomes" id="UP000537592"/>
    </source>
</evidence>